<comment type="function">
    <text evidence="9">Catalyzes an early step in the biosynthesis of tetrapyrroles. Binds two molecules of 5-aminolevulinate per subunit, each at a distinct site, and catalyzes their condensation to form porphobilinogen.</text>
</comment>
<comment type="similarity">
    <text evidence="2 12">Belongs to the ALAD family.</text>
</comment>
<evidence type="ECO:0000256" key="1">
    <source>
        <dbReference type="ARBA" id="ARBA00004694"/>
    </source>
</evidence>
<dbReference type="EC" id="4.2.1.24" evidence="4 11"/>
<dbReference type="InterPro" id="IPR001731">
    <property type="entry name" value="ALAD"/>
</dbReference>
<evidence type="ECO:0000256" key="12">
    <source>
        <dbReference type="RuleBase" id="RU004161"/>
    </source>
</evidence>
<dbReference type="EMBL" id="JANGEW010000011">
    <property type="protein sequence ID" value="MCQ5342715.1"/>
    <property type="molecule type" value="Genomic_DNA"/>
</dbReference>
<evidence type="ECO:0000256" key="8">
    <source>
        <dbReference type="ARBA" id="ARBA00023244"/>
    </source>
</evidence>
<dbReference type="InterPro" id="IPR013785">
    <property type="entry name" value="Aldolase_TIM"/>
</dbReference>
<dbReference type="InterPro" id="IPR030656">
    <property type="entry name" value="ALAD_AS"/>
</dbReference>
<dbReference type="Proteomes" id="UP001206692">
    <property type="component" value="Unassembled WGS sequence"/>
</dbReference>
<evidence type="ECO:0000256" key="11">
    <source>
        <dbReference type="RuleBase" id="RU000515"/>
    </source>
</evidence>
<keyword evidence="14" id="KW-1185">Reference proteome</keyword>
<dbReference type="PANTHER" id="PTHR11458:SF0">
    <property type="entry name" value="DELTA-AMINOLEVULINIC ACID DEHYDRATASE"/>
    <property type="match status" value="1"/>
</dbReference>
<comment type="pathway">
    <text evidence="1">Porphyrin-containing compound metabolism; protoporphyrin-IX biosynthesis; coproporphyrinogen-III from 5-aminolevulinate: step 1/4.</text>
</comment>
<dbReference type="GO" id="GO:0004655">
    <property type="term" value="F:porphobilinogen synthase activity"/>
    <property type="evidence" value="ECO:0007669"/>
    <property type="project" value="UniProtKB-EC"/>
</dbReference>
<gene>
    <name evidence="13" type="primary">hemB</name>
    <name evidence="13" type="ORF">NE675_06665</name>
</gene>
<accession>A0ABT1SSL7</accession>
<keyword evidence="6" id="KW-0350">Heme biosynthesis</keyword>
<comment type="caution">
    <text evidence="13">The sequence shown here is derived from an EMBL/GenBank/DDBJ whole genome shotgun (WGS) entry which is preliminary data.</text>
</comment>
<dbReference type="SMART" id="SM01004">
    <property type="entry name" value="ALAD"/>
    <property type="match status" value="1"/>
</dbReference>
<dbReference type="PRINTS" id="PR00144">
    <property type="entry name" value="DALDHYDRTASE"/>
</dbReference>
<name>A0ABT1SSL7_9FIRM</name>
<keyword evidence="7 11" id="KW-0456">Lyase</keyword>
<sequence length="329" mass="36223">MNVNTLRPRRLRRSAPLRAMIRENHLSLNDLIYPIFVVPGTNVQEEIPSMPGCYHLSVDKAVALAEDIRELGLTAIEVFGLPAYKDDIGSSAWDPESPVQRAMKAIKQAVPDMVIVGDVCLCQYTSHGHCGKLCGHEVDNDATLELLNKVAVSQAEAGADIIAPSDMMDGRVASIRKALDANDFTDISIMSYAAKYASAYYGPFRDAADSAPHFGDRRGYQMDPANSREALKEIDLDLDEGADIIMVKPALAYLDIVHQARERCQRPIATYNVSGEYAMVKAAAQKGWIDEKRIVTESLLSMKRAGSDIIITYHAIDVARWLKNGDIEA</sequence>
<comment type="subunit">
    <text evidence="3 11">Homooctamer.</text>
</comment>
<evidence type="ECO:0000313" key="13">
    <source>
        <dbReference type="EMBL" id="MCQ5342715.1"/>
    </source>
</evidence>
<evidence type="ECO:0000256" key="5">
    <source>
        <dbReference type="ARBA" id="ARBA00020771"/>
    </source>
</evidence>
<proteinExistence type="inferred from homology"/>
<evidence type="ECO:0000256" key="3">
    <source>
        <dbReference type="ARBA" id="ARBA00011823"/>
    </source>
</evidence>
<evidence type="ECO:0000256" key="2">
    <source>
        <dbReference type="ARBA" id="ARBA00008055"/>
    </source>
</evidence>
<protein>
    <recommendedName>
        <fullName evidence="5 11">Delta-aminolevulinic acid dehydratase</fullName>
        <ecNumber evidence="4 11">4.2.1.24</ecNumber>
    </recommendedName>
</protein>
<evidence type="ECO:0000256" key="9">
    <source>
        <dbReference type="ARBA" id="ARBA00025628"/>
    </source>
</evidence>
<evidence type="ECO:0000256" key="10">
    <source>
        <dbReference type="ARBA" id="ARBA00047651"/>
    </source>
</evidence>
<dbReference type="RefSeq" id="WP_062412045.1">
    <property type="nucleotide sequence ID" value="NZ_JAJCIO010000010.1"/>
</dbReference>
<dbReference type="Gene3D" id="3.20.20.70">
    <property type="entry name" value="Aldolase class I"/>
    <property type="match status" value="1"/>
</dbReference>
<comment type="catalytic activity">
    <reaction evidence="10 11">
        <text>2 5-aminolevulinate = porphobilinogen + 2 H2O + H(+)</text>
        <dbReference type="Rhea" id="RHEA:24064"/>
        <dbReference type="ChEBI" id="CHEBI:15377"/>
        <dbReference type="ChEBI" id="CHEBI:15378"/>
        <dbReference type="ChEBI" id="CHEBI:58126"/>
        <dbReference type="ChEBI" id="CHEBI:356416"/>
        <dbReference type="EC" id="4.2.1.24"/>
    </reaction>
</comment>
<dbReference type="NCBIfam" id="NF006762">
    <property type="entry name" value="PRK09283.1"/>
    <property type="match status" value="1"/>
</dbReference>
<evidence type="ECO:0000313" key="14">
    <source>
        <dbReference type="Proteomes" id="UP001206692"/>
    </source>
</evidence>
<evidence type="ECO:0000256" key="6">
    <source>
        <dbReference type="ARBA" id="ARBA00023133"/>
    </source>
</evidence>
<dbReference type="PROSITE" id="PS00169">
    <property type="entry name" value="D_ALA_DEHYDRATASE"/>
    <property type="match status" value="1"/>
</dbReference>
<dbReference type="CDD" id="cd00384">
    <property type="entry name" value="ALAD_PBGS"/>
    <property type="match status" value="1"/>
</dbReference>
<organism evidence="13 14">
    <name type="scientific">Megasphaera massiliensis</name>
    <dbReference type="NCBI Taxonomy" id="1232428"/>
    <lineage>
        <taxon>Bacteria</taxon>
        <taxon>Bacillati</taxon>
        <taxon>Bacillota</taxon>
        <taxon>Negativicutes</taxon>
        <taxon>Veillonellales</taxon>
        <taxon>Veillonellaceae</taxon>
        <taxon>Megasphaera</taxon>
    </lineage>
</organism>
<dbReference type="PIRSF" id="PIRSF001415">
    <property type="entry name" value="Porphbilin_synth"/>
    <property type="match status" value="1"/>
</dbReference>
<dbReference type="PANTHER" id="PTHR11458">
    <property type="entry name" value="DELTA-AMINOLEVULINIC ACID DEHYDRATASE"/>
    <property type="match status" value="1"/>
</dbReference>
<dbReference type="SUPFAM" id="SSF51569">
    <property type="entry name" value="Aldolase"/>
    <property type="match status" value="1"/>
</dbReference>
<keyword evidence="8 11" id="KW-0627">Porphyrin biosynthesis</keyword>
<evidence type="ECO:0000256" key="4">
    <source>
        <dbReference type="ARBA" id="ARBA00012053"/>
    </source>
</evidence>
<evidence type="ECO:0000256" key="7">
    <source>
        <dbReference type="ARBA" id="ARBA00023239"/>
    </source>
</evidence>
<reference evidence="13 14" key="1">
    <citation type="submission" date="2022-06" db="EMBL/GenBank/DDBJ databases">
        <title>Isolation of gut microbiota from human fecal samples.</title>
        <authorList>
            <person name="Pamer E.G."/>
            <person name="Barat B."/>
            <person name="Waligurski E."/>
            <person name="Medina S."/>
            <person name="Paddock L."/>
            <person name="Mostad J."/>
        </authorList>
    </citation>
    <scope>NUCLEOTIDE SEQUENCE [LARGE SCALE GENOMIC DNA]</scope>
    <source>
        <strain evidence="13 14">DFI.1.1</strain>
    </source>
</reference>
<dbReference type="Pfam" id="PF00490">
    <property type="entry name" value="ALAD"/>
    <property type="match status" value="1"/>
</dbReference>